<evidence type="ECO:0000313" key="3">
    <source>
        <dbReference type="Proteomes" id="UP000033140"/>
    </source>
</evidence>
<evidence type="ECO:0000256" key="1">
    <source>
        <dbReference type="SAM" id="MobiDB-lite"/>
    </source>
</evidence>
<dbReference type="Proteomes" id="UP000033140">
    <property type="component" value="Unassembled WGS sequence"/>
</dbReference>
<feature type="region of interest" description="Disordered" evidence="1">
    <location>
        <begin position="123"/>
        <end position="256"/>
    </location>
</feature>
<feature type="region of interest" description="Disordered" evidence="1">
    <location>
        <begin position="302"/>
        <end position="437"/>
    </location>
</feature>
<organism evidence="2 3">
    <name type="scientific">Saitoella complicata (strain BCRC 22490 / CBS 7301 / JCM 7358 / NBRC 10748 / NRRL Y-17804)</name>
    <dbReference type="NCBI Taxonomy" id="698492"/>
    <lineage>
        <taxon>Eukaryota</taxon>
        <taxon>Fungi</taxon>
        <taxon>Dikarya</taxon>
        <taxon>Ascomycota</taxon>
        <taxon>Taphrinomycotina</taxon>
        <taxon>Taphrinomycotina incertae sedis</taxon>
        <taxon>Saitoella</taxon>
    </lineage>
</organism>
<sequence>MSTPKDNRIPISPTLSSPPLDSRLTQLLSTHMHLPRIPYPAGFGDYGWSWRSWVVRPIRRGEKIGEGQPGWMTACVTRNDVRDPVAVNQKPSQSQSPILGKVEEREREQKSVQEIIAGKKGFRIKPRSGADAGVAARSETPDTPTITVQDKAAASQRRISPSPAPKLTTASAPPPTTAAEPTQTAQVDQSKDGQDHKALSSPLDPISPRIPSMFINPPTPTHLDSGINMQFHNEDADEEGDDDEGELKPISPSRPAMFEDMDIEMRDSGVSLAGEDGGWSPLLPVSPRLPEMFRCLAAQPTSTVPTTNAGTKVGAKKEKDDPLAFLRNPGTRDMPTPPESRNTVKGVVTKRPRTITSDSFKSEPATPATPATPTIIESQGSGSEPIRKSPKGLVVKKMKRKVVEDDGWVERDDGGVKRRKSDGEEEEGENEGGRRKSLIVALKLPRTNVMLADKAKRDDVEVKAQTTTQQAILEKKAVGREASRGRNQVKTDKKEAINKAEPTKEVVKKSVSSARSESKGSEAGRGRSPEKREEEPAKVASAARTGGSLMLSDLLRGMSTLTPEQRETQNAKTAAVLSSVRARAMDKPATSTTTGITPAKKVVPAVKAAVAPKKMEAFVDKAASTQSMEAKGEWNAKAVTAATAATADKWSKNKGPVPPPKATLASLGFNVKTNPLPAPIAKKIASPAPVSLGKLGGAKASPSPAPISRSSKGEEKPKKPDVIDNKEMMEKKRKAVEDDSRHGVKDVKRIKKDIAEESKAGPAPKKVTEKRSEGTHKPTNTTKATGKAQSPVKEQVAAPMDSPTTQRKKLNLDEYRAAKKKIGESPKTTDSYDSGFGSGNSTVSSLSSPENRTSDAPAGKTPASSSKASPDPVVAALKTKIKKYTALAGDSKAQSDEFLKQEKLNVVAATLHGLACVLHYMTYFEAENEGRKAFGTNITVKHWQTLPGFIERRILSSTVMRRRDCVPLVALGRQLLALVHQKMADIEREILEKNSGSMSSEEQLQAYKRIAEYRDKFKEVWASNPVPAEMMKEHFPATMEMGEKAGQDRGGFRWPLNVVAPVKEIVAYGKSAVEEQAMKANVVLKW</sequence>
<evidence type="ECO:0000313" key="2">
    <source>
        <dbReference type="EMBL" id="GAO46242.1"/>
    </source>
</evidence>
<feature type="compositionally biased region" description="Low complexity" evidence="1">
    <location>
        <begin position="165"/>
        <end position="185"/>
    </location>
</feature>
<feature type="compositionally biased region" description="Polar residues" evidence="1">
    <location>
        <begin position="777"/>
        <end position="788"/>
    </location>
</feature>
<comment type="caution">
    <text evidence="2">The sequence shown here is derived from an EMBL/GenBank/DDBJ whole genome shotgun (WGS) entry which is preliminary data.</text>
</comment>
<proteinExistence type="predicted"/>
<dbReference type="AlphaFoldDB" id="A0A0E9N8L7"/>
<feature type="compositionally biased region" description="Basic and acidic residues" evidence="1">
    <location>
        <begin position="516"/>
        <end position="537"/>
    </location>
</feature>
<feature type="compositionally biased region" description="Basic and acidic residues" evidence="1">
    <location>
        <begin position="711"/>
        <end position="759"/>
    </location>
</feature>
<feature type="compositionally biased region" description="Low complexity" evidence="1">
    <location>
        <begin position="364"/>
        <end position="374"/>
    </location>
</feature>
<accession>A0A0E9N8L7</accession>
<feature type="region of interest" description="Disordered" evidence="1">
    <location>
        <begin position="689"/>
        <end position="872"/>
    </location>
</feature>
<feature type="region of interest" description="Disordered" evidence="1">
    <location>
        <begin position="1"/>
        <end position="20"/>
    </location>
</feature>
<feature type="compositionally biased region" description="Basic and acidic residues" evidence="1">
    <location>
        <begin position="401"/>
        <end position="416"/>
    </location>
</feature>
<reference evidence="2 3" key="2">
    <citation type="journal article" date="2014" name="J. Gen. Appl. Microbiol.">
        <title>The early diverging ascomycetous budding yeast Saitoella complicata has three histone deacetylases belonging to the Clr6, Hos2, and Rpd3 lineages.</title>
        <authorList>
            <person name="Nishida H."/>
            <person name="Matsumoto T."/>
            <person name="Kondo S."/>
            <person name="Hamamoto M."/>
            <person name="Yoshikawa H."/>
        </authorList>
    </citation>
    <scope>NUCLEOTIDE SEQUENCE [LARGE SCALE GENOMIC DNA]</scope>
    <source>
        <strain evidence="2 3">NRRL Y-17804</strain>
    </source>
</reference>
<feature type="compositionally biased region" description="Basic and acidic residues" evidence="1">
    <location>
        <begin position="810"/>
        <end position="824"/>
    </location>
</feature>
<feature type="region of interest" description="Disordered" evidence="1">
    <location>
        <begin position="456"/>
        <end position="546"/>
    </location>
</feature>
<feature type="compositionally biased region" description="Basic and acidic residues" evidence="1">
    <location>
        <begin position="766"/>
        <end position="776"/>
    </location>
</feature>
<feature type="compositionally biased region" description="Low complexity" evidence="1">
    <location>
        <begin position="9"/>
        <end position="20"/>
    </location>
</feature>
<reference evidence="2 3" key="3">
    <citation type="journal article" date="2015" name="Genome Announc.">
        <title>Draft Genome Sequence of the Archiascomycetous Yeast Saitoella complicata.</title>
        <authorList>
            <person name="Yamauchi K."/>
            <person name="Kondo S."/>
            <person name="Hamamoto M."/>
            <person name="Takahashi Y."/>
            <person name="Ogura Y."/>
            <person name="Hayashi T."/>
            <person name="Nishida H."/>
        </authorList>
    </citation>
    <scope>NUCLEOTIDE SEQUENCE [LARGE SCALE GENOMIC DNA]</scope>
    <source>
        <strain evidence="2 3">NRRL Y-17804</strain>
    </source>
</reference>
<feature type="compositionally biased region" description="Basic residues" evidence="1">
    <location>
        <begin position="388"/>
        <end position="400"/>
    </location>
</feature>
<feature type="compositionally biased region" description="Acidic residues" evidence="1">
    <location>
        <begin position="235"/>
        <end position="245"/>
    </location>
</feature>
<protein>
    <submittedName>
        <fullName evidence="2">Uncharacterized protein</fullName>
    </submittedName>
</protein>
<dbReference type="EMBL" id="BACD03000003">
    <property type="protein sequence ID" value="GAO46242.1"/>
    <property type="molecule type" value="Genomic_DNA"/>
</dbReference>
<keyword evidence="3" id="KW-1185">Reference proteome</keyword>
<reference evidence="2 3" key="1">
    <citation type="journal article" date="2011" name="J. Gen. Appl. Microbiol.">
        <title>Draft genome sequencing of the enigmatic yeast Saitoella complicata.</title>
        <authorList>
            <person name="Nishida H."/>
            <person name="Hamamoto M."/>
            <person name="Sugiyama J."/>
        </authorList>
    </citation>
    <scope>NUCLEOTIDE SEQUENCE [LARGE SCALE GENOMIC DNA]</scope>
    <source>
        <strain evidence="2 3">NRRL Y-17804</strain>
    </source>
</reference>
<feature type="region of interest" description="Disordered" evidence="1">
    <location>
        <begin position="87"/>
        <end position="111"/>
    </location>
</feature>
<feature type="compositionally biased region" description="Low complexity" evidence="1">
    <location>
        <begin position="698"/>
        <end position="710"/>
    </location>
</feature>
<feature type="compositionally biased region" description="Basic and acidic residues" evidence="1">
    <location>
        <begin position="473"/>
        <end position="508"/>
    </location>
</feature>
<dbReference type="RefSeq" id="XP_019024232.1">
    <property type="nucleotide sequence ID" value="XM_019170648.1"/>
</dbReference>
<feature type="compositionally biased region" description="Low complexity" evidence="1">
    <location>
        <begin position="839"/>
        <end position="848"/>
    </location>
</feature>
<name>A0A0E9N8L7_SAICN</name>
<feature type="compositionally biased region" description="Basic and acidic residues" evidence="1">
    <location>
        <begin position="189"/>
        <end position="198"/>
    </location>
</feature>
<gene>
    <name evidence="2" type="ORF">G7K_0477-t1</name>
</gene>
<feature type="compositionally biased region" description="Basic and acidic residues" evidence="1">
    <location>
        <begin position="101"/>
        <end position="111"/>
    </location>
</feature>